<dbReference type="KEGG" id="bmei:Spa11_12880"/>
<reference evidence="3 4" key="1">
    <citation type="submission" date="2019-02" db="EMBL/GenBank/DDBJ databases">
        <title>Deep-cultivation of Planctomycetes and their phenomic and genomic characterization uncovers novel biology.</title>
        <authorList>
            <person name="Wiegand S."/>
            <person name="Jogler M."/>
            <person name="Boedeker C."/>
            <person name="Pinto D."/>
            <person name="Vollmers J."/>
            <person name="Rivas-Marin E."/>
            <person name="Kohn T."/>
            <person name="Peeters S.H."/>
            <person name="Heuer A."/>
            <person name="Rast P."/>
            <person name="Oberbeckmann S."/>
            <person name="Bunk B."/>
            <person name="Jeske O."/>
            <person name="Meyerdierks A."/>
            <person name="Storesund J.E."/>
            <person name="Kallscheuer N."/>
            <person name="Luecker S."/>
            <person name="Lage O.M."/>
            <person name="Pohl T."/>
            <person name="Merkel B.J."/>
            <person name="Hornburger P."/>
            <person name="Mueller R.-W."/>
            <person name="Bruemmer F."/>
            <person name="Labrenz M."/>
            <person name="Spormann A.M."/>
            <person name="Op den Camp H."/>
            <person name="Overmann J."/>
            <person name="Amann R."/>
            <person name="Jetten M.S.M."/>
            <person name="Mascher T."/>
            <person name="Medema M.H."/>
            <person name="Devos D.P."/>
            <person name="Kaster A.-K."/>
            <person name="Ovreas L."/>
            <person name="Rohde M."/>
            <person name="Galperin M.Y."/>
            <person name="Jogler C."/>
        </authorList>
    </citation>
    <scope>NUCLEOTIDE SEQUENCE [LARGE SCALE GENOMIC DNA]</scope>
    <source>
        <strain evidence="3 4">Spa11</strain>
    </source>
</reference>
<dbReference type="EMBL" id="CP036349">
    <property type="protein sequence ID" value="QDV73098.1"/>
    <property type="molecule type" value="Genomic_DNA"/>
</dbReference>
<dbReference type="PANTHER" id="PTHR43364:SF4">
    <property type="entry name" value="NAD(P)-LINKED OXIDOREDUCTASE SUPERFAMILY PROTEIN"/>
    <property type="match status" value="1"/>
</dbReference>
<feature type="domain" description="NADP-dependent oxidoreductase" evidence="2">
    <location>
        <begin position="17"/>
        <end position="311"/>
    </location>
</feature>
<dbReference type="CDD" id="cd19084">
    <property type="entry name" value="AKR_AKR11B1-like"/>
    <property type="match status" value="1"/>
</dbReference>
<name>A0A518K5N3_9BACT</name>
<dbReference type="PANTHER" id="PTHR43364">
    <property type="entry name" value="NADH-SPECIFIC METHYLGLYOXAL REDUCTASE-RELATED"/>
    <property type="match status" value="1"/>
</dbReference>
<dbReference type="Proteomes" id="UP000316426">
    <property type="component" value="Chromosome"/>
</dbReference>
<dbReference type="PRINTS" id="PR00069">
    <property type="entry name" value="ALDKETRDTASE"/>
</dbReference>
<protein>
    <submittedName>
        <fullName evidence="3">General stress protein 69</fullName>
        <ecNumber evidence="3">1.1.1.-</ecNumber>
    </submittedName>
</protein>
<proteinExistence type="predicted"/>
<evidence type="ECO:0000259" key="2">
    <source>
        <dbReference type="Pfam" id="PF00248"/>
    </source>
</evidence>
<evidence type="ECO:0000256" key="1">
    <source>
        <dbReference type="ARBA" id="ARBA00023002"/>
    </source>
</evidence>
<evidence type="ECO:0000313" key="3">
    <source>
        <dbReference type="EMBL" id="QDV73098.1"/>
    </source>
</evidence>
<dbReference type="RefSeq" id="WP_145109492.1">
    <property type="nucleotide sequence ID" value="NZ_CP036349.1"/>
</dbReference>
<dbReference type="Pfam" id="PF00248">
    <property type="entry name" value="Aldo_ket_red"/>
    <property type="match status" value="1"/>
</dbReference>
<dbReference type="InterPro" id="IPR023210">
    <property type="entry name" value="NADP_OxRdtase_dom"/>
</dbReference>
<dbReference type="SUPFAM" id="SSF51430">
    <property type="entry name" value="NAD(P)-linked oxidoreductase"/>
    <property type="match status" value="1"/>
</dbReference>
<dbReference type="InterPro" id="IPR050523">
    <property type="entry name" value="AKR_Detox_Biosynth"/>
</dbReference>
<dbReference type="GO" id="GO:0016491">
    <property type="term" value="F:oxidoreductase activity"/>
    <property type="evidence" value="ECO:0007669"/>
    <property type="project" value="UniProtKB-KW"/>
</dbReference>
<evidence type="ECO:0000313" key="4">
    <source>
        <dbReference type="Proteomes" id="UP000316426"/>
    </source>
</evidence>
<dbReference type="AlphaFoldDB" id="A0A518K5N3"/>
<keyword evidence="1 3" id="KW-0560">Oxidoreductase</keyword>
<keyword evidence="4" id="KW-1185">Reference proteome</keyword>
<sequence>MKRPLGKSAIEVTPVALGCWPLAGVTTLGATHSGGVATVRAALDAGINHFDTAFVYGPNGESDRILAEALRGRRDEVVIASKCGIHYESRDGAEPTMQTDARPETLRRECDELLRRLETDHVELLYLHSPDPNVPIAESAGALAELMAEGKTRSVGASNTQLDETKAFAAACPLAAVQLPFNMLQRDIEQHTLPWCVENGVAVMAYWPLMKGLLAGGMDRDKPLNPDDSRRKYPMYEGDEWRRNQDFVDALRGVADEAGVTVAQLVVNWTLSQPGITSVLCGAKRPEQIRETAGGMGWELSADQASRVAAAIAARGEAAAKRSFT</sequence>
<dbReference type="GO" id="GO:0005829">
    <property type="term" value="C:cytosol"/>
    <property type="evidence" value="ECO:0007669"/>
    <property type="project" value="TreeGrafter"/>
</dbReference>
<dbReference type="EC" id="1.1.1.-" evidence="3"/>
<dbReference type="InterPro" id="IPR036812">
    <property type="entry name" value="NAD(P)_OxRdtase_dom_sf"/>
</dbReference>
<dbReference type="InterPro" id="IPR020471">
    <property type="entry name" value="AKR"/>
</dbReference>
<accession>A0A518K5N3</accession>
<gene>
    <name evidence="3" type="primary">yhdN_2</name>
    <name evidence="3" type="ORF">Spa11_12880</name>
</gene>
<organism evidence="3 4">
    <name type="scientific">Botrimarina mediterranea</name>
    <dbReference type="NCBI Taxonomy" id="2528022"/>
    <lineage>
        <taxon>Bacteria</taxon>
        <taxon>Pseudomonadati</taxon>
        <taxon>Planctomycetota</taxon>
        <taxon>Planctomycetia</taxon>
        <taxon>Pirellulales</taxon>
        <taxon>Lacipirellulaceae</taxon>
        <taxon>Botrimarina</taxon>
    </lineage>
</organism>
<dbReference type="Gene3D" id="3.20.20.100">
    <property type="entry name" value="NADP-dependent oxidoreductase domain"/>
    <property type="match status" value="1"/>
</dbReference>